<evidence type="ECO:0000256" key="1">
    <source>
        <dbReference type="SAM" id="MobiDB-lite"/>
    </source>
</evidence>
<gene>
    <name evidence="2" type="ORF">IPOD504_LOCUS14418</name>
</gene>
<proteinExistence type="predicted"/>
<dbReference type="Proteomes" id="UP000837857">
    <property type="component" value="Chromosome 5"/>
</dbReference>
<evidence type="ECO:0000313" key="2">
    <source>
        <dbReference type="EMBL" id="CAH2068571.1"/>
    </source>
</evidence>
<evidence type="ECO:0000313" key="3">
    <source>
        <dbReference type="Proteomes" id="UP000837857"/>
    </source>
</evidence>
<feature type="non-terminal residue" evidence="2">
    <location>
        <position position="79"/>
    </location>
</feature>
<keyword evidence="3" id="KW-1185">Reference proteome</keyword>
<protein>
    <submittedName>
        <fullName evidence="2">Uncharacterized protein</fullName>
    </submittedName>
</protein>
<accession>A0ABN8IX24</accession>
<reference evidence="2" key="1">
    <citation type="submission" date="2022-03" db="EMBL/GenBank/DDBJ databases">
        <authorList>
            <person name="Martin H S."/>
        </authorList>
    </citation>
    <scope>NUCLEOTIDE SEQUENCE</scope>
</reference>
<name>A0ABN8IX24_9NEOP</name>
<feature type="compositionally biased region" description="Polar residues" evidence="1">
    <location>
        <begin position="52"/>
        <end position="63"/>
    </location>
</feature>
<feature type="region of interest" description="Disordered" evidence="1">
    <location>
        <begin position="35"/>
        <end position="65"/>
    </location>
</feature>
<sequence length="79" mass="8548">MVYPRATLVPQSPPPEVLVPALAPKVNTWAKPLMVQRPIPSRTQPPHPATPAPSSQTGHQSGIDSDISLVCDLTEVWMD</sequence>
<dbReference type="EMBL" id="OW152817">
    <property type="protein sequence ID" value="CAH2068571.1"/>
    <property type="molecule type" value="Genomic_DNA"/>
</dbReference>
<organism evidence="2 3">
    <name type="scientific">Iphiclides podalirius</name>
    <name type="common">scarce swallowtail</name>
    <dbReference type="NCBI Taxonomy" id="110791"/>
    <lineage>
        <taxon>Eukaryota</taxon>
        <taxon>Metazoa</taxon>
        <taxon>Ecdysozoa</taxon>
        <taxon>Arthropoda</taxon>
        <taxon>Hexapoda</taxon>
        <taxon>Insecta</taxon>
        <taxon>Pterygota</taxon>
        <taxon>Neoptera</taxon>
        <taxon>Endopterygota</taxon>
        <taxon>Lepidoptera</taxon>
        <taxon>Glossata</taxon>
        <taxon>Ditrysia</taxon>
        <taxon>Papilionoidea</taxon>
        <taxon>Papilionidae</taxon>
        <taxon>Papilioninae</taxon>
        <taxon>Iphiclides</taxon>
    </lineage>
</organism>